<evidence type="ECO:0000256" key="5">
    <source>
        <dbReference type="ARBA" id="ARBA00022927"/>
    </source>
</evidence>
<keyword evidence="6 9" id="KW-1133">Transmembrane helix</keyword>
<reference evidence="11 12" key="1">
    <citation type="journal article" date="2013" name="Genome Biol.">
        <title>Genome of Acanthamoeba castellanii highlights extensive lateral gene transfer and early evolution of tyrosine kinase signaling.</title>
        <authorList>
            <person name="Clarke M."/>
            <person name="Lohan A.J."/>
            <person name="Liu B."/>
            <person name="Lagkouvardos I."/>
            <person name="Roy S."/>
            <person name="Zafar N."/>
            <person name="Bertelli C."/>
            <person name="Schilde C."/>
            <person name="Kianianmomeni A."/>
            <person name="Burglin T.R."/>
            <person name="Frech C."/>
            <person name="Turcotte B."/>
            <person name="Kopec K.O."/>
            <person name="Synnott J.M."/>
            <person name="Choo C."/>
            <person name="Paponov I."/>
            <person name="Finkler A."/>
            <person name="Soon Heng Tan C."/>
            <person name="Hutchins A.P."/>
            <person name="Weinmeier T."/>
            <person name="Rattei T."/>
            <person name="Chu J.S."/>
            <person name="Gimenez G."/>
            <person name="Irimia M."/>
            <person name="Rigden D.J."/>
            <person name="Fitzpatrick D.A."/>
            <person name="Lorenzo-Morales J."/>
            <person name="Bateman A."/>
            <person name="Chiu C.H."/>
            <person name="Tang P."/>
            <person name="Hegemann P."/>
            <person name="Fromm H."/>
            <person name="Raoult D."/>
            <person name="Greub G."/>
            <person name="Miranda-Saavedra D."/>
            <person name="Chen N."/>
            <person name="Nash P."/>
            <person name="Ginger M.L."/>
            <person name="Horn M."/>
            <person name="Schaap P."/>
            <person name="Caler L."/>
            <person name="Loftus B."/>
        </authorList>
    </citation>
    <scope>NUCLEOTIDE SEQUENCE [LARGE SCALE GENOMIC DNA]</scope>
    <source>
        <strain evidence="11 12">Neff</strain>
    </source>
</reference>
<dbReference type="FunFam" id="1.20.5.110:FF:000002">
    <property type="entry name" value="Vesicle transport through interaction with t-SNAREsB"/>
    <property type="match status" value="1"/>
</dbReference>
<dbReference type="GO" id="GO:0005484">
    <property type="term" value="F:SNAP receptor activity"/>
    <property type="evidence" value="ECO:0007669"/>
    <property type="project" value="TreeGrafter"/>
</dbReference>
<dbReference type="GeneID" id="14925775"/>
<evidence type="ECO:0000256" key="4">
    <source>
        <dbReference type="ARBA" id="ARBA00022692"/>
    </source>
</evidence>
<dbReference type="VEuPathDB" id="AmoebaDB:ACA1_174080"/>
<evidence type="ECO:0000256" key="2">
    <source>
        <dbReference type="ARBA" id="ARBA00006108"/>
    </source>
</evidence>
<dbReference type="CDD" id="cd15890">
    <property type="entry name" value="SNARE_Vti1b"/>
    <property type="match status" value="1"/>
</dbReference>
<dbReference type="PANTHER" id="PTHR21230:SF26">
    <property type="entry name" value="VESICLE TRANSPORT THROUGH INTERACTION WITH T-SNARES HOMOLOG 1A"/>
    <property type="match status" value="1"/>
</dbReference>
<comment type="subcellular location">
    <subcellularLocation>
        <location evidence="1">Membrane</location>
        <topology evidence="1">Single-pass type IV membrane protein</topology>
    </subcellularLocation>
</comment>
<keyword evidence="11" id="KW-0675">Receptor</keyword>
<dbReference type="SMART" id="SM00397">
    <property type="entry name" value="t_SNARE"/>
    <property type="match status" value="1"/>
</dbReference>
<evidence type="ECO:0000256" key="6">
    <source>
        <dbReference type="ARBA" id="ARBA00022989"/>
    </source>
</evidence>
<keyword evidence="7" id="KW-0175">Coiled coil</keyword>
<dbReference type="Pfam" id="PF12352">
    <property type="entry name" value="V-SNARE_C"/>
    <property type="match status" value="1"/>
</dbReference>
<dbReference type="KEGG" id="acan:ACA1_174080"/>
<protein>
    <submittedName>
        <fullName evidence="11">Vesicle soluble NSF attachment protein receptor VTI2, putative</fullName>
    </submittedName>
</protein>
<dbReference type="PANTHER" id="PTHR21230">
    <property type="entry name" value="VESICLE TRANSPORT V-SNARE PROTEIN VTI1-RELATED"/>
    <property type="match status" value="1"/>
</dbReference>
<evidence type="ECO:0000259" key="10">
    <source>
        <dbReference type="SMART" id="SM00397"/>
    </source>
</evidence>
<dbReference type="GO" id="GO:0012507">
    <property type="term" value="C:ER to Golgi transport vesicle membrane"/>
    <property type="evidence" value="ECO:0007669"/>
    <property type="project" value="TreeGrafter"/>
</dbReference>
<evidence type="ECO:0000313" key="12">
    <source>
        <dbReference type="Proteomes" id="UP000011083"/>
    </source>
</evidence>
<comment type="similarity">
    <text evidence="2">Belongs to the VTI1 family.</text>
</comment>
<evidence type="ECO:0000256" key="3">
    <source>
        <dbReference type="ARBA" id="ARBA00022448"/>
    </source>
</evidence>
<dbReference type="EMBL" id="KB007811">
    <property type="protein sequence ID" value="ELR24749.1"/>
    <property type="molecule type" value="Genomic_DNA"/>
</dbReference>
<keyword evidence="12" id="KW-1185">Reference proteome</keyword>
<dbReference type="SUPFAM" id="SSF58038">
    <property type="entry name" value="SNARE fusion complex"/>
    <property type="match status" value="1"/>
</dbReference>
<keyword evidence="8 9" id="KW-0472">Membrane</keyword>
<feature type="transmembrane region" description="Helical" evidence="9">
    <location>
        <begin position="117"/>
        <end position="138"/>
    </location>
</feature>
<name>L8HGR7_ACACF</name>
<evidence type="ECO:0000256" key="9">
    <source>
        <dbReference type="SAM" id="Phobius"/>
    </source>
</evidence>
<dbReference type="OMA" id="MNFGVDW"/>
<dbReference type="STRING" id="1257118.L8HGR7"/>
<accession>L8HGR7</accession>
<dbReference type="GO" id="GO:0005794">
    <property type="term" value="C:Golgi apparatus"/>
    <property type="evidence" value="ECO:0007669"/>
    <property type="project" value="TreeGrafter"/>
</dbReference>
<dbReference type="Proteomes" id="UP000011083">
    <property type="component" value="Unassembled WGS sequence"/>
</dbReference>
<keyword evidence="4 9" id="KW-0812">Transmembrane</keyword>
<dbReference type="RefSeq" id="XP_004356649.1">
    <property type="nucleotide sequence ID" value="XM_004356596.1"/>
</dbReference>
<sequence length="144" mass="16123">MELNRLNNGRGGVFSGSRDYLNEAQDDDDDLEAIATGQRARLLRDQAVLDESSDRLARAQRLAQQNEEIGVAILDELGDQRETLKRAYDKVFDVNDNLSSARKVLMGMSRRAVTNKIILLLIMVALVGGIAAVVYLKWVRKLIH</sequence>
<evidence type="ECO:0000313" key="11">
    <source>
        <dbReference type="EMBL" id="ELR24749.1"/>
    </source>
</evidence>
<keyword evidence="5" id="KW-0653">Protein transport</keyword>
<dbReference type="Gene3D" id="1.20.5.110">
    <property type="match status" value="1"/>
</dbReference>
<evidence type="ECO:0000256" key="1">
    <source>
        <dbReference type="ARBA" id="ARBA00004211"/>
    </source>
</evidence>
<organism evidence="11 12">
    <name type="scientific">Acanthamoeba castellanii (strain ATCC 30010 / Neff)</name>
    <dbReference type="NCBI Taxonomy" id="1257118"/>
    <lineage>
        <taxon>Eukaryota</taxon>
        <taxon>Amoebozoa</taxon>
        <taxon>Discosea</taxon>
        <taxon>Longamoebia</taxon>
        <taxon>Centramoebida</taxon>
        <taxon>Acanthamoebidae</taxon>
        <taxon>Acanthamoeba</taxon>
    </lineage>
</organism>
<dbReference type="GO" id="GO:0031902">
    <property type="term" value="C:late endosome membrane"/>
    <property type="evidence" value="ECO:0007669"/>
    <property type="project" value="TreeGrafter"/>
</dbReference>
<evidence type="ECO:0000256" key="8">
    <source>
        <dbReference type="ARBA" id="ARBA00023136"/>
    </source>
</evidence>
<dbReference type="GO" id="GO:0005789">
    <property type="term" value="C:endoplasmic reticulum membrane"/>
    <property type="evidence" value="ECO:0007669"/>
    <property type="project" value="TreeGrafter"/>
</dbReference>
<gene>
    <name evidence="11" type="ORF">ACA1_174080</name>
</gene>
<dbReference type="GO" id="GO:0006906">
    <property type="term" value="P:vesicle fusion"/>
    <property type="evidence" value="ECO:0007669"/>
    <property type="project" value="TreeGrafter"/>
</dbReference>
<proteinExistence type="inferred from homology"/>
<keyword evidence="3" id="KW-0813">Transport</keyword>
<evidence type="ECO:0000256" key="7">
    <source>
        <dbReference type="ARBA" id="ARBA00023054"/>
    </source>
</evidence>
<feature type="domain" description="T-SNARE coiled-coil homology" evidence="10">
    <location>
        <begin position="41"/>
        <end position="108"/>
    </location>
</feature>
<dbReference type="GO" id="GO:0031201">
    <property type="term" value="C:SNARE complex"/>
    <property type="evidence" value="ECO:0007669"/>
    <property type="project" value="TreeGrafter"/>
</dbReference>
<dbReference type="OrthoDB" id="430637at2759"/>
<dbReference type="GO" id="GO:0000149">
    <property type="term" value="F:SNARE binding"/>
    <property type="evidence" value="ECO:0007669"/>
    <property type="project" value="TreeGrafter"/>
</dbReference>
<dbReference type="InterPro" id="IPR000727">
    <property type="entry name" value="T_SNARE_dom"/>
</dbReference>
<dbReference type="GO" id="GO:0015031">
    <property type="term" value="P:protein transport"/>
    <property type="evidence" value="ECO:0007669"/>
    <property type="project" value="UniProtKB-KW"/>
</dbReference>
<dbReference type="AlphaFoldDB" id="L8HGR7"/>